<evidence type="ECO:0000313" key="4">
    <source>
        <dbReference type="Proteomes" id="UP001168146"/>
    </source>
</evidence>
<evidence type="ECO:0000313" key="3">
    <source>
        <dbReference type="EMBL" id="KAK0956777.1"/>
    </source>
</evidence>
<dbReference type="Proteomes" id="UP001168146">
    <property type="component" value="Unassembled WGS sequence"/>
</dbReference>
<evidence type="ECO:0000256" key="1">
    <source>
        <dbReference type="SAM" id="MobiDB-lite"/>
    </source>
</evidence>
<feature type="region of interest" description="Disordered" evidence="1">
    <location>
        <begin position="180"/>
        <end position="212"/>
    </location>
</feature>
<proteinExistence type="predicted"/>
<dbReference type="Proteomes" id="UP001175353">
    <property type="component" value="Unassembled WGS sequence"/>
</dbReference>
<reference evidence="3" key="2">
    <citation type="submission" date="2023-06" db="EMBL/GenBank/DDBJ databases">
        <title>Black Yeasts Isolated from many extreme environments.</title>
        <authorList>
            <person name="Coleine C."/>
            <person name="Stajich J.E."/>
            <person name="Selbmann L."/>
        </authorList>
    </citation>
    <scope>NUCLEOTIDE SEQUENCE</scope>
    <source>
        <strain evidence="3">CCFEE 5200</strain>
    </source>
</reference>
<feature type="region of interest" description="Disordered" evidence="1">
    <location>
        <begin position="281"/>
        <end position="302"/>
    </location>
</feature>
<organism evidence="2 4">
    <name type="scientific">Friedmanniomyces endolithicus</name>
    <dbReference type="NCBI Taxonomy" id="329885"/>
    <lineage>
        <taxon>Eukaryota</taxon>
        <taxon>Fungi</taxon>
        <taxon>Dikarya</taxon>
        <taxon>Ascomycota</taxon>
        <taxon>Pezizomycotina</taxon>
        <taxon>Dothideomycetes</taxon>
        <taxon>Dothideomycetidae</taxon>
        <taxon>Mycosphaerellales</taxon>
        <taxon>Teratosphaeriaceae</taxon>
        <taxon>Friedmanniomyces</taxon>
    </lineage>
</organism>
<dbReference type="EMBL" id="JASUXU010000129">
    <property type="protein sequence ID" value="KAK0304451.1"/>
    <property type="molecule type" value="Genomic_DNA"/>
</dbReference>
<accession>A0AAN6F4M9</accession>
<name>A0AAN6F4M9_9PEZI</name>
<feature type="compositionally biased region" description="Polar residues" evidence="1">
    <location>
        <begin position="288"/>
        <end position="299"/>
    </location>
</feature>
<keyword evidence="5" id="KW-1185">Reference proteome</keyword>
<evidence type="ECO:0000313" key="2">
    <source>
        <dbReference type="EMBL" id="KAK0304451.1"/>
    </source>
</evidence>
<reference evidence="2" key="1">
    <citation type="submission" date="2021-12" db="EMBL/GenBank/DDBJ databases">
        <title>Black yeast isolated from Biological Soil Crust.</title>
        <authorList>
            <person name="Kurbessoian T."/>
        </authorList>
    </citation>
    <scope>NUCLEOTIDE SEQUENCE</scope>
    <source>
        <strain evidence="2">CCFEE 5208</strain>
    </source>
</reference>
<protein>
    <recommendedName>
        <fullName evidence="6">Arrestin-like N-terminal domain-containing protein</fullName>
    </recommendedName>
</protein>
<dbReference type="AlphaFoldDB" id="A0AAN6F4M9"/>
<evidence type="ECO:0000313" key="5">
    <source>
        <dbReference type="Proteomes" id="UP001175353"/>
    </source>
</evidence>
<sequence>MTVGDVLRGPNKEEYAQPRIKYTLRALVHSHEDDVVTMDKEITVLPRSEPSPPINTSDFPREFVDSAVNPISFSRFQHSYSMTMSLQEPSPITLSHPHQHVTSQLMLDVVIRTFGGGAKGPSLQGLPQNLKNLTFSLQPIFRAKTFYSTKPFPQIPSQTMVYPMGPVRLHDSILKLPEQKSEARSWEQQLSDPASLTGKDMDSKPSDFSSAAAQKGTAGVIESWTSHIQFPIQIEHDLSPSFCTAVASRQYSIIGRVRVKGAHVSEFILECPVQVNYSLSAPEPPQYSDRTNGQETNAGRQMCHGRLDGSLDFVIDQDDPPPYSNE</sequence>
<gene>
    <name evidence="2" type="ORF">LTR82_017200</name>
    <name evidence="3" type="ORF">LTR91_022200</name>
</gene>
<dbReference type="EMBL" id="JAUJLE010000425">
    <property type="protein sequence ID" value="KAK0956777.1"/>
    <property type="molecule type" value="Genomic_DNA"/>
</dbReference>
<evidence type="ECO:0008006" key="6">
    <source>
        <dbReference type="Google" id="ProtNLM"/>
    </source>
</evidence>
<comment type="caution">
    <text evidence="2">The sequence shown here is derived from an EMBL/GenBank/DDBJ whole genome shotgun (WGS) entry which is preliminary data.</text>
</comment>